<evidence type="ECO:0000256" key="3">
    <source>
        <dbReference type="ARBA" id="ARBA00022989"/>
    </source>
</evidence>
<keyword evidence="8" id="KW-1185">Reference proteome</keyword>
<feature type="transmembrane region" description="Helical" evidence="5">
    <location>
        <begin position="51"/>
        <end position="74"/>
    </location>
</feature>
<dbReference type="EMBL" id="CAADRA010006434">
    <property type="protein sequence ID" value="VFT95544.1"/>
    <property type="molecule type" value="Genomic_DNA"/>
</dbReference>
<reference evidence="7 8" key="1">
    <citation type="submission" date="2019-03" db="EMBL/GenBank/DDBJ databases">
        <authorList>
            <person name="Gaulin E."/>
            <person name="Dumas B."/>
        </authorList>
    </citation>
    <scope>NUCLEOTIDE SEQUENCE [LARGE SCALE GENOMIC DNA]</scope>
    <source>
        <strain evidence="7">CBS 568.67</strain>
    </source>
</reference>
<reference evidence="6" key="2">
    <citation type="submission" date="2019-06" db="EMBL/GenBank/DDBJ databases">
        <title>Genomics analysis of Aphanomyces spp. identifies a new class of oomycete effector associated with host adaptation.</title>
        <authorList>
            <person name="Gaulin E."/>
        </authorList>
    </citation>
    <scope>NUCLEOTIDE SEQUENCE</scope>
    <source>
        <strain evidence="6">CBS 578.67</strain>
    </source>
</reference>
<protein>
    <submittedName>
        <fullName evidence="7">Aste57867_18810 protein</fullName>
    </submittedName>
</protein>
<organism evidence="7 8">
    <name type="scientific">Aphanomyces stellatus</name>
    <dbReference type="NCBI Taxonomy" id="120398"/>
    <lineage>
        <taxon>Eukaryota</taxon>
        <taxon>Sar</taxon>
        <taxon>Stramenopiles</taxon>
        <taxon>Oomycota</taxon>
        <taxon>Saprolegniomycetes</taxon>
        <taxon>Saprolegniales</taxon>
        <taxon>Verrucalvaceae</taxon>
        <taxon>Aphanomyces</taxon>
    </lineage>
</organism>
<accession>A0A485LB24</accession>
<evidence type="ECO:0000256" key="5">
    <source>
        <dbReference type="SAM" id="Phobius"/>
    </source>
</evidence>
<name>A0A485LB24_9STRA</name>
<evidence type="ECO:0000313" key="7">
    <source>
        <dbReference type="EMBL" id="VFT95544.1"/>
    </source>
</evidence>
<feature type="transmembrane region" description="Helical" evidence="5">
    <location>
        <begin position="174"/>
        <end position="194"/>
    </location>
</feature>
<feature type="transmembrane region" description="Helical" evidence="5">
    <location>
        <begin position="21"/>
        <end position="39"/>
    </location>
</feature>
<keyword evidence="2 5" id="KW-0812">Transmembrane</keyword>
<evidence type="ECO:0000256" key="1">
    <source>
        <dbReference type="ARBA" id="ARBA00004141"/>
    </source>
</evidence>
<feature type="transmembrane region" description="Helical" evidence="5">
    <location>
        <begin position="86"/>
        <end position="106"/>
    </location>
</feature>
<dbReference type="InterPro" id="IPR002293">
    <property type="entry name" value="AA/rel_permease1"/>
</dbReference>
<evidence type="ECO:0000313" key="6">
    <source>
        <dbReference type="EMBL" id="KAF0689767.1"/>
    </source>
</evidence>
<comment type="subcellular location">
    <subcellularLocation>
        <location evidence="1">Membrane</location>
        <topology evidence="1">Multi-pass membrane protein</topology>
    </subcellularLocation>
</comment>
<evidence type="ECO:0000313" key="8">
    <source>
        <dbReference type="Proteomes" id="UP000332933"/>
    </source>
</evidence>
<dbReference type="Pfam" id="PF13520">
    <property type="entry name" value="AA_permease_2"/>
    <property type="match status" value="1"/>
</dbReference>
<feature type="transmembrane region" description="Helical" evidence="5">
    <location>
        <begin position="206"/>
        <end position="226"/>
    </location>
</feature>
<dbReference type="Proteomes" id="UP000332933">
    <property type="component" value="Unassembled WGS sequence"/>
</dbReference>
<proteinExistence type="predicted"/>
<evidence type="ECO:0000256" key="2">
    <source>
        <dbReference type="ARBA" id="ARBA00022692"/>
    </source>
</evidence>
<dbReference type="GO" id="GO:0016020">
    <property type="term" value="C:membrane"/>
    <property type="evidence" value="ECO:0007669"/>
    <property type="project" value="UniProtKB-SubCell"/>
</dbReference>
<dbReference type="Gene3D" id="1.20.1740.10">
    <property type="entry name" value="Amino acid/polyamine transporter I"/>
    <property type="match status" value="1"/>
</dbReference>
<sequence>MAISLNGGSYNALLNTTSKRFAAIVACLSILCYAAMAVVSTTTTVNNMTLIAPSLHVVLCTVGVLAAFAILMLIGIKESAIVATTLFVFHVATLTLLSLICLVYTIQHSDIIIDNFTHATYPTVGFIGASLEGSFGSALFFGFGAAMLGVTGFETSANFIEEQQPGVFRKTMRNMWSIMSLFNILLAVVNFGVLKMDGPDGIKENKYYVLAQTGLIAAGTWAQWLVPSMYLRSCAAPSSRPTSA</sequence>
<feature type="transmembrane region" description="Helical" evidence="5">
    <location>
        <begin position="126"/>
        <end position="153"/>
    </location>
</feature>
<dbReference type="EMBL" id="VJMH01006413">
    <property type="protein sequence ID" value="KAF0689767.1"/>
    <property type="molecule type" value="Genomic_DNA"/>
</dbReference>
<dbReference type="AlphaFoldDB" id="A0A485LB24"/>
<dbReference type="OrthoDB" id="1718410at2759"/>
<dbReference type="GO" id="GO:0022857">
    <property type="term" value="F:transmembrane transporter activity"/>
    <property type="evidence" value="ECO:0007669"/>
    <property type="project" value="InterPro"/>
</dbReference>
<keyword evidence="3 5" id="KW-1133">Transmembrane helix</keyword>
<gene>
    <name evidence="7" type="primary">Aste57867_18810</name>
    <name evidence="6" type="ORF">As57867_018746</name>
    <name evidence="7" type="ORF">ASTE57867_18810</name>
</gene>
<keyword evidence="4 5" id="KW-0472">Membrane</keyword>
<evidence type="ECO:0000256" key="4">
    <source>
        <dbReference type="ARBA" id="ARBA00023136"/>
    </source>
</evidence>